<comment type="caution">
    <text evidence="9">The sequence shown here is derived from an EMBL/GenBank/DDBJ whole genome shotgun (WGS) entry which is preliminary data.</text>
</comment>
<dbReference type="Proteomes" id="UP000674234">
    <property type="component" value="Unassembled WGS sequence"/>
</dbReference>
<dbReference type="PIRSF" id="PIRSF031134">
    <property type="entry name" value="MTRK"/>
    <property type="match status" value="1"/>
</dbReference>
<dbReference type="GO" id="GO:0005524">
    <property type="term" value="F:ATP binding"/>
    <property type="evidence" value="ECO:0007669"/>
    <property type="project" value="UniProtKB-KW"/>
</dbReference>
<dbReference type="AlphaFoldDB" id="A0A941AG31"/>
<dbReference type="EC" id="2.7.1.100" evidence="3"/>
<protein>
    <recommendedName>
        <fullName evidence="3">S-methyl-5-thioribose kinase</fullName>
        <ecNumber evidence="3">2.7.1.100</ecNumber>
    </recommendedName>
</protein>
<dbReference type="NCBIfam" id="TIGR01767">
    <property type="entry name" value="MTRK"/>
    <property type="match status" value="1"/>
</dbReference>
<evidence type="ECO:0000259" key="8">
    <source>
        <dbReference type="Pfam" id="PF01636"/>
    </source>
</evidence>
<dbReference type="GO" id="GO:0009086">
    <property type="term" value="P:methionine biosynthetic process"/>
    <property type="evidence" value="ECO:0007669"/>
    <property type="project" value="InterPro"/>
</dbReference>
<evidence type="ECO:0000256" key="5">
    <source>
        <dbReference type="ARBA" id="ARBA00022741"/>
    </source>
</evidence>
<comment type="subunit">
    <text evidence="2">Homodimer.</text>
</comment>
<keyword evidence="6 9" id="KW-0418">Kinase</keyword>
<comment type="similarity">
    <text evidence="1">Belongs to the methylthioribose kinase family.</text>
</comment>
<evidence type="ECO:0000256" key="1">
    <source>
        <dbReference type="ARBA" id="ARBA00010165"/>
    </source>
</evidence>
<evidence type="ECO:0000256" key="7">
    <source>
        <dbReference type="ARBA" id="ARBA00022840"/>
    </source>
</evidence>
<reference evidence="9" key="1">
    <citation type="submission" date="2021-02" db="EMBL/GenBank/DDBJ databases">
        <title>Draft genome sequence of Microbispora sp. RL4-1S isolated from rice leaves in Thailand.</title>
        <authorList>
            <person name="Muangham S."/>
            <person name="Duangmal K."/>
        </authorList>
    </citation>
    <scope>NUCLEOTIDE SEQUENCE</scope>
    <source>
        <strain evidence="9">RL4-1S</strain>
    </source>
</reference>
<dbReference type="RefSeq" id="WP_210153767.1">
    <property type="nucleotide sequence ID" value="NZ_JAFCNB010000001.1"/>
</dbReference>
<evidence type="ECO:0000256" key="4">
    <source>
        <dbReference type="ARBA" id="ARBA00022679"/>
    </source>
</evidence>
<keyword evidence="4 9" id="KW-0808">Transferase</keyword>
<evidence type="ECO:0000313" key="9">
    <source>
        <dbReference type="EMBL" id="MBP2702475.1"/>
    </source>
</evidence>
<dbReference type="PANTHER" id="PTHR34273">
    <property type="entry name" value="METHYLTHIORIBOSE KINASE"/>
    <property type="match status" value="1"/>
</dbReference>
<evidence type="ECO:0000256" key="2">
    <source>
        <dbReference type="ARBA" id="ARBA00011738"/>
    </source>
</evidence>
<evidence type="ECO:0000256" key="3">
    <source>
        <dbReference type="ARBA" id="ARBA00012128"/>
    </source>
</evidence>
<dbReference type="InterPro" id="IPR002575">
    <property type="entry name" value="Aminoglycoside_PTrfase"/>
</dbReference>
<sequence length="415" mass="44044">MTATAHIGETRALLTPGDVPEYIASRPALRGLLDPGSITEVREVGDGNMNLVFAVRTSAGSGLVLKQSPPYVRVDPTWPMTADRNGLEAAALRVHNAVAPGLVPAIYDEDPGRHVIAIEDLSDHRVWRGALNEGLRHEGAAGDLGRYVARVAFGTSVFGLGARAHKAAVAAHVNPELCEITEDLVFTEPYIEHEHNRIAPENEGDVAAYAGDPEVRTAVGRAKLAFMTHAEALIHGDLHTGSVLVRAEEPGLARSTRAFDPEFAFYGPVGFDIGALWGNYVLAAARGLALGDEGHAAWVLGLATETWEAFQTEFAALWPERADPRVYGDGVLEDRLNAVYDDGVAMAAAKAARRVIGFAGVSDIQTLPDEARARAVRGVLHAARLLFVEGAAQPGPAALFDRTGDVLAAAITAGR</sequence>
<dbReference type="Gene3D" id="3.90.1200.10">
    <property type="match status" value="1"/>
</dbReference>
<keyword evidence="5" id="KW-0547">Nucleotide-binding</keyword>
<dbReference type="Gene3D" id="3.30.200.20">
    <property type="entry name" value="Phosphorylase Kinase, domain 1"/>
    <property type="match status" value="1"/>
</dbReference>
<dbReference type="Pfam" id="PF01636">
    <property type="entry name" value="APH"/>
    <property type="match status" value="1"/>
</dbReference>
<keyword evidence="7" id="KW-0067">ATP-binding</keyword>
<keyword evidence="10" id="KW-1185">Reference proteome</keyword>
<dbReference type="InterPro" id="IPR009212">
    <property type="entry name" value="Methylthioribose_kinase"/>
</dbReference>
<dbReference type="GO" id="GO:0046522">
    <property type="term" value="F:S-methyl-5-thioribose kinase activity"/>
    <property type="evidence" value="ECO:0007669"/>
    <property type="project" value="UniProtKB-EC"/>
</dbReference>
<organism evidence="9 10">
    <name type="scientific">Microbispora oryzae</name>
    <dbReference type="NCBI Taxonomy" id="2806554"/>
    <lineage>
        <taxon>Bacteria</taxon>
        <taxon>Bacillati</taxon>
        <taxon>Actinomycetota</taxon>
        <taxon>Actinomycetes</taxon>
        <taxon>Streptosporangiales</taxon>
        <taxon>Streptosporangiaceae</taxon>
        <taxon>Microbispora</taxon>
    </lineage>
</organism>
<feature type="domain" description="Aminoglycoside phosphotransferase" evidence="8">
    <location>
        <begin position="41"/>
        <end position="298"/>
    </location>
</feature>
<name>A0A941AG31_9ACTN</name>
<dbReference type="SUPFAM" id="SSF56112">
    <property type="entry name" value="Protein kinase-like (PK-like)"/>
    <property type="match status" value="1"/>
</dbReference>
<evidence type="ECO:0000313" key="10">
    <source>
        <dbReference type="Proteomes" id="UP000674234"/>
    </source>
</evidence>
<dbReference type="InterPro" id="IPR011009">
    <property type="entry name" value="Kinase-like_dom_sf"/>
</dbReference>
<dbReference type="EMBL" id="JAFCNB010000001">
    <property type="protein sequence ID" value="MBP2702475.1"/>
    <property type="molecule type" value="Genomic_DNA"/>
</dbReference>
<dbReference type="PANTHER" id="PTHR34273:SF2">
    <property type="entry name" value="METHYLTHIORIBOSE KINASE"/>
    <property type="match status" value="1"/>
</dbReference>
<accession>A0A941AG31</accession>
<evidence type="ECO:0000256" key="6">
    <source>
        <dbReference type="ARBA" id="ARBA00022777"/>
    </source>
</evidence>
<gene>
    <name evidence="9" type="primary">mtnK</name>
    <name evidence="9" type="ORF">JOL79_01510</name>
</gene>
<proteinExistence type="inferred from homology"/>